<keyword evidence="4 9" id="KW-0479">Metal-binding</keyword>
<keyword evidence="3" id="KW-0645">Protease</keyword>
<evidence type="ECO:0000313" key="14">
    <source>
        <dbReference type="Proteomes" id="UP000094527"/>
    </source>
</evidence>
<evidence type="ECO:0000256" key="9">
    <source>
        <dbReference type="PIRSR" id="PIRSR634016-3"/>
    </source>
</evidence>
<dbReference type="GO" id="GO:0043171">
    <property type="term" value="P:peptide catabolic process"/>
    <property type="evidence" value="ECO:0007669"/>
    <property type="project" value="TreeGrafter"/>
</dbReference>
<dbReference type="Pfam" id="PF01433">
    <property type="entry name" value="Peptidase_M1"/>
    <property type="match status" value="1"/>
</dbReference>
<dbReference type="OrthoDB" id="10031169at2759"/>
<dbReference type="GO" id="GO:0042277">
    <property type="term" value="F:peptide binding"/>
    <property type="evidence" value="ECO:0007669"/>
    <property type="project" value="TreeGrafter"/>
</dbReference>
<dbReference type="Gene3D" id="2.60.40.1730">
    <property type="entry name" value="tricorn interacting facor f3 domain"/>
    <property type="match status" value="1"/>
</dbReference>
<dbReference type="InterPro" id="IPR045357">
    <property type="entry name" value="Aminopeptidase_N-like_N"/>
</dbReference>
<dbReference type="InterPro" id="IPR001930">
    <property type="entry name" value="Peptidase_M1"/>
</dbReference>
<dbReference type="PANTHER" id="PTHR11533:SF294">
    <property type="entry name" value="THYROTROPIN-RELEASING HORMONE-DEGRADING ECTOENZYME"/>
    <property type="match status" value="1"/>
</dbReference>
<comment type="cofactor">
    <cofactor evidence="9">
        <name>Zn(2+)</name>
        <dbReference type="ChEBI" id="CHEBI:29105"/>
    </cofactor>
    <text evidence="9">Binds 1 zinc ion per subunit.</text>
</comment>
<dbReference type="GO" id="GO:0008270">
    <property type="term" value="F:zinc ion binding"/>
    <property type="evidence" value="ECO:0007669"/>
    <property type="project" value="InterPro"/>
</dbReference>
<dbReference type="InterPro" id="IPR014782">
    <property type="entry name" value="Peptidase_M1_dom"/>
</dbReference>
<reference evidence="13 14" key="1">
    <citation type="journal article" date="2016" name="Genome Biol. Evol.">
        <title>Gene Family Evolution Reflects Adaptation to Soil Environmental Stressors in the Genome of the Collembolan Orchesella cincta.</title>
        <authorList>
            <person name="Faddeeva-Vakhrusheva A."/>
            <person name="Derks M.F."/>
            <person name="Anvar S.Y."/>
            <person name="Agamennone V."/>
            <person name="Suring W."/>
            <person name="Smit S."/>
            <person name="van Straalen N.M."/>
            <person name="Roelofs D."/>
        </authorList>
    </citation>
    <scope>NUCLEOTIDE SEQUENCE [LARGE SCALE GENOMIC DNA]</scope>
    <source>
        <tissue evidence="13">Mixed pool</tissue>
    </source>
</reference>
<evidence type="ECO:0000256" key="7">
    <source>
        <dbReference type="ARBA" id="ARBA00023049"/>
    </source>
</evidence>
<dbReference type="PANTHER" id="PTHR11533">
    <property type="entry name" value="PROTEASE M1 ZINC METALLOPROTEASE"/>
    <property type="match status" value="1"/>
</dbReference>
<feature type="binding site" evidence="9">
    <location>
        <position position="243"/>
    </location>
    <ligand>
        <name>Zn(2+)</name>
        <dbReference type="ChEBI" id="CHEBI:29105"/>
        <note>catalytic</note>
    </ligand>
</feature>
<protein>
    <submittedName>
        <fullName evidence="13">Thyrotropin-releasing hormone-degrading ectoenzyme</fullName>
    </submittedName>
</protein>
<comment type="subcellular location">
    <subcellularLocation>
        <location evidence="1">Cell membrane</location>
        <topology evidence="1">Lipid-anchor</topology>
        <topology evidence="1">GPI-anchor</topology>
    </subcellularLocation>
</comment>
<dbReference type="SUPFAM" id="SSF63737">
    <property type="entry name" value="Leukotriene A4 hydrolase N-terminal domain"/>
    <property type="match status" value="1"/>
</dbReference>
<dbReference type="Gene3D" id="2.60.40.1910">
    <property type="match status" value="1"/>
</dbReference>
<dbReference type="AlphaFoldDB" id="A0A1D2MHQ5"/>
<dbReference type="GO" id="GO:0005886">
    <property type="term" value="C:plasma membrane"/>
    <property type="evidence" value="ECO:0007669"/>
    <property type="project" value="UniProtKB-SubCell"/>
</dbReference>
<accession>A0A1D2MHQ5</accession>
<gene>
    <name evidence="13" type="ORF">Ocin01_14181</name>
</gene>
<sequence>PIGDEHEESFMVYIEFVSRIADDRLNGLYLDYYVEPTSQEKRFLSTTLFAPNHARKAFPCFDSPGFKATFDISIGRKVSSNFTSISNMPISHSVPIPELTGWVFDVFKQTPPLPTYIVALITTDFSFRSIKSGEFEFRLYAPAHLLQRTKQLNTTVRERNKAQNPYLLQDPLLFIADMLESFQFLTGLGSYPMPKLDVIALPHFFFNAMENMGAITFKYPVILNVEGTTTTSELLRLNYVAGHEITHQWFGNMLTPKSWTYVWLKESFSDFLGALYLSQKSGINFDEIFANQELQKAMRFDAGANTHPLENHIKSAATVADIYTDIPYRKGASIIYMISNFLSKEVFHQGLQSLFDAKKFSNIDQYDLFEILEQKQKENSILASQGLPNVTVKDILNSWTQKSGYPIVRVRRDGSNLVLTQEKFKNGLLIELQTRDVNDTESKNDVDSEELFWWIPITIADGMGKNSVHWLHPNSGETIINNTVQGKFHSIKRVPLGYFRVLYSNDNLQRILKNLKHFYTKEELGAYYHPEISTERDSSFLKPVERSQIRRSADE</sequence>
<evidence type="ECO:0000259" key="11">
    <source>
        <dbReference type="Pfam" id="PF01433"/>
    </source>
</evidence>
<keyword evidence="6 9" id="KW-0862">Zinc</keyword>
<evidence type="ECO:0000259" key="12">
    <source>
        <dbReference type="Pfam" id="PF17900"/>
    </source>
</evidence>
<dbReference type="Gene3D" id="1.10.390.10">
    <property type="entry name" value="Neutral Protease Domain 2"/>
    <property type="match status" value="1"/>
</dbReference>
<dbReference type="InterPro" id="IPR050344">
    <property type="entry name" value="Peptidase_M1_aminopeptidases"/>
</dbReference>
<evidence type="ECO:0000256" key="3">
    <source>
        <dbReference type="ARBA" id="ARBA00022670"/>
    </source>
</evidence>
<keyword evidence="14" id="KW-1185">Reference proteome</keyword>
<feature type="domain" description="Peptidase M1 membrane alanine aminopeptidase" evidence="11">
    <location>
        <begin position="190"/>
        <end position="399"/>
    </location>
</feature>
<evidence type="ECO:0000256" key="8">
    <source>
        <dbReference type="PIRSR" id="PIRSR634016-1"/>
    </source>
</evidence>
<dbReference type="InterPro" id="IPR027268">
    <property type="entry name" value="Peptidase_M4/M1_CTD_sf"/>
</dbReference>
<name>A0A1D2MHQ5_ORCCI</name>
<dbReference type="STRING" id="48709.A0A1D2MHQ5"/>
<dbReference type="GO" id="GO:0006508">
    <property type="term" value="P:proteolysis"/>
    <property type="evidence" value="ECO:0007669"/>
    <property type="project" value="UniProtKB-KW"/>
</dbReference>
<dbReference type="EMBL" id="LJIJ01001213">
    <property type="protein sequence ID" value="ODM92505.1"/>
    <property type="molecule type" value="Genomic_DNA"/>
</dbReference>
<keyword evidence="7" id="KW-0482">Metalloprotease</keyword>
<dbReference type="Pfam" id="PF17900">
    <property type="entry name" value="Peptidase_M1_N"/>
    <property type="match status" value="1"/>
</dbReference>
<dbReference type="PRINTS" id="PR00756">
    <property type="entry name" value="ALADIPTASE"/>
</dbReference>
<dbReference type="Proteomes" id="UP000094527">
    <property type="component" value="Unassembled WGS sequence"/>
</dbReference>
<evidence type="ECO:0000313" key="13">
    <source>
        <dbReference type="EMBL" id="ODM92505.1"/>
    </source>
</evidence>
<dbReference type="InterPro" id="IPR042097">
    <property type="entry name" value="Aminopeptidase_N-like_N_sf"/>
</dbReference>
<feature type="non-terminal residue" evidence="13">
    <location>
        <position position="1"/>
    </location>
</feature>
<comment type="similarity">
    <text evidence="2">Belongs to the peptidase M1 family.</text>
</comment>
<dbReference type="OMA" id="ADINGMF"/>
<evidence type="ECO:0000256" key="5">
    <source>
        <dbReference type="ARBA" id="ARBA00022801"/>
    </source>
</evidence>
<evidence type="ECO:0000256" key="10">
    <source>
        <dbReference type="PIRSR" id="PIRSR634016-4"/>
    </source>
</evidence>
<dbReference type="CDD" id="cd09601">
    <property type="entry name" value="M1_APN-Q_like"/>
    <property type="match status" value="1"/>
</dbReference>
<dbReference type="SUPFAM" id="SSF55486">
    <property type="entry name" value="Metalloproteases ('zincins'), catalytic domain"/>
    <property type="match status" value="1"/>
</dbReference>
<dbReference type="GO" id="GO:0005737">
    <property type="term" value="C:cytoplasm"/>
    <property type="evidence" value="ECO:0007669"/>
    <property type="project" value="TreeGrafter"/>
</dbReference>
<keyword evidence="5" id="KW-0378">Hydrolase</keyword>
<feature type="site" description="Transition state stabilizer" evidence="10">
    <location>
        <position position="328"/>
    </location>
</feature>
<feature type="binding site" evidence="9">
    <location>
        <position position="266"/>
    </location>
    <ligand>
        <name>Zn(2+)</name>
        <dbReference type="ChEBI" id="CHEBI:29105"/>
        <note>catalytic</note>
    </ligand>
</feature>
<feature type="active site" description="Proton acceptor" evidence="8">
    <location>
        <position position="244"/>
    </location>
</feature>
<dbReference type="InterPro" id="IPR034016">
    <property type="entry name" value="M1_APN-typ"/>
</dbReference>
<evidence type="ECO:0000256" key="6">
    <source>
        <dbReference type="ARBA" id="ARBA00022833"/>
    </source>
</evidence>
<evidence type="ECO:0000256" key="2">
    <source>
        <dbReference type="ARBA" id="ARBA00010136"/>
    </source>
</evidence>
<evidence type="ECO:0000256" key="1">
    <source>
        <dbReference type="ARBA" id="ARBA00004609"/>
    </source>
</evidence>
<dbReference type="GO" id="GO:0005615">
    <property type="term" value="C:extracellular space"/>
    <property type="evidence" value="ECO:0007669"/>
    <property type="project" value="TreeGrafter"/>
</dbReference>
<evidence type="ECO:0000256" key="4">
    <source>
        <dbReference type="ARBA" id="ARBA00022723"/>
    </source>
</evidence>
<organism evidence="13 14">
    <name type="scientific">Orchesella cincta</name>
    <name type="common">Springtail</name>
    <name type="synonym">Podura cincta</name>
    <dbReference type="NCBI Taxonomy" id="48709"/>
    <lineage>
        <taxon>Eukaryota</taxon>
        <taxon>Metazoa</taxon>
        <taxon>Ecdysozoa</taxon>
        <taxon>Arthropoda</taxon>
        <taxon>Hexapoda</taxon>
        <taxon>Collembola</taxon>
        <taxon>Entomobryomorpha</taxon>
        <taxon>Entomobryoidea</taxon>
        <taxon>Orchesellidae</taxon>
        <taxon>Orchesellinae</taxon>
        <taxon>Orchesella</taxon>
    </lineage>
</organism>
<feature type="domain" description="Aminopeptidase N-like N-terminal" evidence="12">
    <location>
        <begin position="8"/>
        <end position="117"/>
    </location>
</feature>
<comment type="caution">
    <text evidence="13">The sequence shown here is derived from an EMBL/GenBank/DDBJ whole genome shotgun (WGS) entry which is preliminary data.</text>
</comment>
<dbReference type="GO" id="GO:0070006">
    <property type="term" value="F:metalloaminopeptidase activity"/>
    <property type="evidence" value="ECO:0007669"/>
    <property type="project" value="TreeGrafter"/>
</dbReference>
<proteinExistence type="inferred from homology"/>
<feature type="binding site" evidence="9">
    <location>
        <position position="247"/>
    </location>
    <ligand>
        <name>Zn(2+)</name>
        <dbReference type="ChEBI" id="CHEBI:29105"/>
        <note>catalytic</note>
    </ligand>
</feature>